<evidence type="ECO:0000256" key="3">
    <source>
        <dbReference type="ARBA" id="ARBA00048995"/>
    </source>
</evidence>
<dbReference type="InterPro" id="IPR018129">
    <property type="entry name" value="PEP_COase_Lys_AS"/>
</dbReference>
<comment type="function">
    <text evidence="1">Forms oxaloacetate, a four-carbon dicarboxylic acid source for the tricarboxylic acid cycle.</text>
</comment>
<evidence type="ECO:0000313" key="6">
    <source>
        <dbReference type="EMBL" id="MFC6715366.1"/>
    </source>
</evidence>
<feature type="active site" evidence="4">
    <location>
        <position position="161"/>
    </location>
</feature>
<comment type="caution">
    <text evidence="6">The sequence shown here is derived from an EMBL/GenBank/DDBJ whole genome shotgun (WGS) entry which is preliminary data.</text>
</comment>
<protein>
    <recommendedName>
        <fullName evidence="2">Phosphoenolpyruvate carboxylase</fullName>
    </recommendedName>
</protein>
<evidence type="ECO:0000256" key="2">
    <source>
        <dbReference type="ARBA" id="ARBA00022419"/>
    </source>
</evidence>
<evidence type="ECO:0000256" key="1">
    <source>
        <dbReference type="ARBA" id="ARBA00003670"/>
    </source>
</evidence>
<dbReference type="Proteomes" id="UP001596356">
    <property type="component" value="Unassembled WGS sequence"/>
</dbReference>
<organism evidence="6 7">
    <name type="scientific">Branchiibius cervicis</name>
    <dbReference type="NCBI Taxonomy" id="908252"/>
    <lineage>
        <taxon>Bacteria</taxon>
        <taxon>Bacillati</taxon>
        <taxon>Actinomycetota</taxon>
        <taxon>Actinomycetes</taxon>
        <taxon>Micrococcales</taxon>
        <taxon>Dermacoccaceae</taxon>
        <taxon>Branchiibius</taxon>
    </lineage>
</organism>
<dbReference type="PRINTS" id="PR00150">
    <property type="entry name" value="PEPCARBXLASE"/>
</dbReference>
<reference evidence="7" key="1">
    <citation type="journal article" date="2019" name="Int. J. Syst. Evol. Microbiol.">
        <title>The Global Catalogue of Microorganisms (GCM) 10K type strain sequencing project: providing services to taxonomists for standard genome sequencing and annotation.</title>
        <authorList>
            <consortium name="The Broad Institute Genomics Platform"/>
            <consortium name="The Broad Institute Genome Sequencing Center for Infectious Disease"/>
            <person name="Wu L."/>
            <person name="Ma J."/>
        </authorList>
    </citation>
    <scope>NUCLEOTIDE SEQUENCE [LARGE SCALE GENOMIC DNA]</scope>
    <source>
        <strain evidence="7">NBRC 106593</strain>
    </source>
</reference>
<dbReference type="InterPro" id="IPR021135">
    <property type="entry name" value="PEP_COase"/>
</dbReference>
<feature type="compositionally biased region" description="Acidic residues" evidence="5">
    <location>
        <begin position="11"/>
        <end position="21"/>
    </location>
</feature>
<evidence type="ECO:0000256" key="5">
    <source>
        <dbReference type="SAM" id="MobiDB-lite"/>
    </source>
</evidence>
<keyword evidence="6" id="KW-0456">Lyase</keyword>
<sequence>MTDAPALSQAPDDDVDNLENDQVIDEKLRRDVRRVTNLLGQSIARQEGDDALALVELVRRWAKRARESGGAEARQEAVAKVQEILAEQPDASVNKMVRAFSVYFSLANMAEQVARERDIESRPPEDGWLARAVAAIVEEQGVDQLVEGVSSLDVRSVFTAHPTEASRRSTLTKLRRVADVLHRDHPEGSRALAGDDRELAQLIDLLWQTDIVRRNRPTPVDEARHMIYFLQGILTDALPALGRELADLLAEHDVSLPPEQLPLRFGSWIGGDRDGNPNVTPAVTLDVLRLHNTVATEMIQRQLRVLVRELSLSIDHADVSQELLDSLEQDKANLPDLDPRVLVVNANEPYRLKVTAMQLKVRHTAQRIAEGTAHVPGHDYADRAEILADLRLIDESLRAGGGELIADQLVAEATRAISQVGLHLASLDVREHAEAHHHAVGLLVDRLGEQAAPYADLDRDSRFRLLADELLAARPLAPTPPPLDEWGARTYGTFEAIKELQGTFGPEVIETYIVSMTQKADDLLAPIVLARQAGLVDLVGGRTENPSPAWTLRHCWRPSRRSASPDRS</sequence>
<name>A0ABW2AWF6_9MICO</name>
<dbReference type="Gene3D" id="1.20.1440.90">
    <property type="entry name" value="Phosphoenolpyruvate/pyruvate domain"/>
    <property type="match status" value="1"/>
</dbReference>
<proteinExistence type="predicted"/>
<dbReference type="InterPro" id="IPR015813">
    <property type="entry name" value="Pyrv/PenolPyrv_kinase-like_dom"/>
</dbReference>
<dbReference type="PROSITE" id="PS00781">
    <property type="entry name" value="PEPCASE_1"/>
    <property type="match status" value="1"/>
</dbReference>
<gene>
    <name evidence="6" type="ORF">ACFQBT_16720</name>
</gene>
<dbReference type="GO" id="GO:0008964">
    <property type="term" value="F:phosphoenolpyruvate carboxylase activity"/>
    <property type="evidence" value="ECO:0007669"/>
    <property type="project" value="UniProtKB-EC"/>
</dbReference>
<accession>A0ABW2AWF6</accession>
<dbReference type="PANTHER" id="PTHR30523:SF6">
    <property type="entry name" value="PHOSPHOENOLPYRUVATE CARBOXYLASE"/>
    <property type="match status" value="1"/>
</dbReference>
<dbReference type="SUPFAM" id="SSF51621">
    <property type="entry name" value="Phosphoenolpyruvate/pyruvate domain"/>
    <property type="match status" value="1"/>
</dbReference>
<evidence type="ECO:0000256" key="4">
    <source>
        <dbReference type="PROSITE-ProRule" id="PRU10111"/>
    </source>
</evidence>
<dbReference type="Pfam" id="PF00311">
    <property type="entry name" value="PEPcase"/>
    <property type="match status" value="1"/>
</dbReference>
<keyword evidence="7" id="KW-1185">Reference proteome</keyword>
<dbReference type="EMBL" id="JBHSWJ010000002">
    <property type="protein sequence ID" value="MFC6715366.1"/>
    <property type="molecule type" value="Genomic_DNA"/>
</dbReference>
<dbReference type="RefSeq" id="WP_377824426.1">
    <property type="nucleotide sequence ID" value="NZ_JBHSWJ010000002.1"/>
</dbReference>
<comment type="catalytic activity">
    <reaction evidence="3">
        <text>oxaloacetate + phosphate = phosphoenolpyruvate + hydrogencarbonate</text>
        <dbReference type="Rhea" id="RHEA:28370"/>
        <dbReference type="ChEBI" id="CHEBI:16452"/>
        <dbReference type="ChEBI" id="CHEBI:17544"/>
        <dbReference type="ChEBI" id="CHEBI:43474"/>
        <dbReference type="ChEBI" id="CHEBI:58702"/>
        <dbReference type="EC" id="4.1.1.31"/>
    </reaction>
</comment>
<evidence type="ECO:0000313" key="7">
    <source>
        <dbReference type="Proteomes" id="UP001596356"/>
    </source>
</evidence>
<dbReference type="PANTHER" id="PTHR30523">
    <property type="entry name" value="PHOSPHOENOLPYRUVATE CARBOXYLASE"/>
    <property type="match status" value="1"/>
</dbReference>
<feature type="region of interest" description="Disordered" evidence="5">
    <location>
        <begin position="1"/>
        <end position="21"/>
    </location>
</feature>